<accession>A0A174HQB5</accession>
<evidence type="ECO:0000313" key="1">
    <source>
        <dbReference type="EMBL" id="CUO75270.1"/>
    </source>
</evidence>
<sequence length="280" mass="33024">MLKYLSGSSQEEIVLSDKKIRAKIRTSGLYDSEWEVEDTKQAQGRKVEEFRRDAATYKVIIDFLGDKRERAENANRFADLCEEDIFRKFPGTLFLNGYKIKCFVIGSEIGAKDSRTRMERIEAKIYAPYPVWVMEEKKSFYPDSAERREDYAFLEYPYDYSYDYSRPKSGTENWYIDHYRDSNFEMTIYGPCVDPKIIVKGYPYQVNDTLEAGEYIVIRSREKKVMKYLSNGTIQSIFEKREKKNSVFKRIPSGELILNWDGTFGFDLTIYKERGAPKWI</sequence>
<protein>
    <recommendedName>
        <fullName evidence="3">Phage tail protein</fullName>
    </recommendedName>
</protein>
<dbReference type="EMBL" id="CYZK01000025">
    <property type="protein sequence ID" value="CUO75270.1"/>
    <property type="molecule type" value="Genomic_DNA"/>
</dbReference>
<name>A0A174HQB5_9FIRM</name>
<reference evidence="1 2" key="1">
    <citation type="submission" date="2015-09" db="EMBL/GenBank/DDBJ databases">
        <authorList>
            <consortium name="Pathogen Informatics"/>
        </authorList>
    </citation>
    <scope>NUCLEOTIDE SEQUENCE [LARGE SCALE GENOMIC DNA]</scope>
    <source>
        <strain evidence="1 2">2789STDY5834866</strain>
    </source>
</reference>
<dbReference type="AlphaFoldDB" id="A0A174HQB5"/>
<evidence type="ECO:0008006" key="3">
    <source>
        <dbReference type="Google" id="ProtNLM"/>
    </source>
</evidence>
<organism evidence="1 2">
    <name type="scientific">Coprococcus comes</name>
    <dbReference type="NCBI Taxonomy" id="410072"/>
    <lineage>
        <taxon>Bacteria</taxon>
        <taxon>Bacillati</taxon>
        <taxon>Bacillota</taxon>
        <taxon>Clostridia</taxon>
        <taxon>Lachnospirales</taxon>
        <taxon>Lachnospiraceae</taxon>
        <taxon>Coprococcus</taxon>
    </lineage>
</organism>
<dbReference type="RefSeq" id="WP_055262056.1">
    <property type="nucleotide sequence ID" value="NZ_CYZK01000025.1"/>
</dbReference>
<evidence type="ECO:0000313" key="2">
    <source>
        <dbReference type="Proteomes" id="UP000095362"/>
    </source>
</evidence>
<dbReference type="Proteomes" id="UP000095362">
    <property type="component" value="Unassembled WGS sequence"/>
</dbReference>
<gene>
    <name evidence="1" type="ORF">ERS852481_02800</name>
</gene>
<proteinExistence type="predicted"/>